<dbReference type="EMBL" id="JBBWWQ010000010">
    <property type="protein sequence ID" value="KAK8937368.1"/>
    <property type="molecule type" value="Genomic_DNA"/>
</dbReference>
<protein>
    <submittedName>
        <fullName evidence="1">Uncharacterized protein</fullName>
    </submittedName>
</protein>
<comment type="caution">
    <text evidence="1">The sequence shown here is derived from an EMBL/GenBank/DDBJ whole genome shotgun (WGS) entry which is preliminary data.</text>
</comment>
<sequence>MTSISQAGEILCVVLFVGAVAHYTMLHGFTQRSSSDSPRDYTENLLKRTSYNPKSPFIRPFQPTAPQVRPLPAPLAVLPQSVLPSRTASHHISPEPHSTTTIQSLLCPPTDHYNLPIAWNFPLLPPTTTSTAACMLEVACNENKDFDSGARGIANGRILVMNVERLQKMAGAVRTGGKGSMRRCSRDIRKVRTVVLQRMIGLHGFERLVNDGWSQQVLVGSSAQEDNHSVGDQYGCDHFQSAETTDEKQKASTLSASITIAAILRAFIVPEAAVLAAWLATGERKCLDEHFRAGQLPGRRSYARILLGSGGGKPCA</sequence>
<organism evidence="1 2">
    <name type="scientific">Platanthera zijinensis</name>
    <dbReference type="NCBI Taxonomy" id="2320716"/>
    <lineage>
        <taxon>Eukaryota</taxon>
        <taxon>Viridiplantae</taxon>
        <taxon>Streptophyta</taxon>
        <taxon>Embryophyta</taxon>
        <taxon>Tracheophyta</taxon>
        <taxon>Spermatophyta</taxon>
        <taxon>Magnoliopsida</taxon>
        <taxon>Liliopsida</taxon>
        <taxon>Asparagales</taxon>
        <taxon>Orchidaceae</taxon>
        <taxon>Orchidoideae</taxon>
        <taxon>Orchideae</taxon>
        <taxon>Orchidinae</taxon>
        <taxon>Platanthera</taxon>
    </lineage>
</organism>
<evidence type="ECO:0000313" key="1">
    <source>
        <dbReference type="EMBL" id="KAK8937368.1"/>
    </source>
</evidence>
<proteinExistence type="predicted"/>
<dbReference type="AlphaFoldDB" id="A0AAP0BFS2"/>
<gene>
    <name evidence="1" type="ORF">KSP39_PZI012504</name>
</gene>
<reference evidence="1 2" key="1">
    <citation type="journal article" date="2022" name="Nat. Plants">
        <title>Genomes of leafy and leafless Platanthera orchids illuminate the evolution of mycoheterotrophy.</title>
        <authorList>
            <person name="Li M.H."/>
            <person name="Liu K.W."/>
            <person name="Li Z."/>
            <person name="Lu H.C."/>
            <person name="Ye Q.L."/>
            <person name="Zhang D."/>
            <person name="Wang J.Y."/>
            <person name="Li Y.F."/>
            <person name="Zhong Z.M."/>
            <person name="Liu X."/>
            <person name="Yu X."/>
            <person name="Liu D.K."/>
            <person name="Tu X.D."/>
            <person name="Liu B."/>
            <person name="Hao Y."/>
            <person name="Liao X.Y."/>
            <person name="Jiang Y.T."/>
            <person name="Sun W.H."/>
            <person name="Chen J."/>
            <person name="Chen Y.Q."/>
            <person name="Ai Y."/>
            <person name="Zhai J.W."/>
            <person name="Wu S.S."/>
            <person name="Zhou Z."/>
            <person name="Hsiao Y.Y."/>
            <person name="Wu W.L."/>
            <person name="Chen Y.Y."/>
            <person name="Lin Y.F."/>
            <person name="Hsu J.L."/>
            <person name="Li C.Y."/>
            <person name="Wang Z.W."/>
            <person name="Zhao X."/>
            <person name="Zhong W.Y."/>
            <person name="Ma X.K."/>
            <person name="Ma L."/>
            <person name="Huang J."/>
            <person name="Chen G.Z."/>
            <person name="Huang M.Z."/>
            <person name="Huang L."/>
            <person name="Peng D.H."/>
            <person name="Luo Y.B."/>
            <person name="Zou S.Q."/>
            <person name="Chen S.P."/>
            <person name="Lan S."/>
            <person name="Tsai W.C."/>
            <person name="Van de Peer Y."/>
            <person name="Liu Z.J."/>
        </authorList>
    </citation>
    <scope>NUCLEOTIDE SEQUENCE [LARGE SCALE GENOMIC DNA]</scope>
    <source>
        <strain evidence="1">Lor287</strain>
    </source>
</reference>
<evidence type="ECO:0000313" key="2">
    <source>
        <dbReference type="Proteomes" id="UP001418222"/>
    </source>
</evidence>
<name>A0AAP0BFS2_9ASPA</name>
<accession>A0AAP0BFS2</accession>
<dbReference type="Proteomes" id="UP001418222">
    <property type="component" value="Unassembled WGS sequence"/>
</dbReference>
<keyword evidence="2" id="KW-1185">Reference proteome</keyword>